<dbReference type="AlphaFoldDB" id="A0A5S5CBU7"/>
<reference evidence="1 2" key="1">
    <citation type="submission" date="2019-07" db="EMBL/GenBank/DDBJ databases">
        <title>Genomic Encyclopedia of Type Strains, Phase III (KMG-III): the genomes of soil and plant-associated and newly described type strains.</title>
        <authorList>
            <person name="Whitman W."/>
        </authorList>
    </citation>
    <scope>NUCLEOTIDE SEQUENCE [LARGE SCALE GENOMIC DNA]</scope>
    <source>
        <strain evidence="1 2">BL24</strain>
    </source>
</reference>
<evidence type="ECO:0000313" key="2">
    <source>
        <dbReference type="Proteomes" id="UP000323257"/>
    </source>
</evidence>
<protein>
    <submittedName>
        <fullName evidence="1">Uncharacterized protein</fullName>
    </submittedName>
</protein>
<accession>A0A5S5CBU7</accession>
<keyword evidence="2" id="KW-1185">Reference proteome</keyword>
<comment type="caution">
    <text evidence="1">The sequence shown here is derived from an EMBL/GenBank/DDBJ whole genome shotgun (WGS) entry which is preliminary data.</text>
</comment>
<organism evidence="1 2">
    <name type="scientific">Paenibacillus methanolicus</name>
    <dbReference type="NCBI Taxonomy" id="582686"/>
    <lineage>
        <taxon>Bacteria</taxon>
        <taxon>Bacillati</taxon>
        <taxon>Bacillota</taxon>
        <taxon>Bacilli</taxon>
        <taxon>Bacillales</taxon>
        <taxon>Paenibacillaceae</taxon>
        <taxon>Paenibacillus</taxon>
    </lineage>
</organism>
<evidence type="ECO:0000313" key="1">
    <source>
        <dbReference type="EMBL" id="TYP76834.1"/>
    </source>
</evidence>
<name>A0A5S5CBU7_9BACL</name>
<gene>
    <name evidence="1" type="ORF">BCM02_103498</name>
</gene>
<proteinExistence type="predicted"/>
<dbReference type="EMBL" id="VNHS01000003">
    <property type="protein sequence ID" value="TYP76834.1"/>
    <property type="molecule type" value="Genomic_DNA"/>
</dbReference>
<dbReference type="Proteomes" id="UP000323257">
    <property type="component" value="Unassembled WGS sequence"/>
</dbReference>
<sequence>MRSVYGVEQRDRIAALHHLRLAETKVKGNGGLRLRYKHMFLEQEEFSELWEDYEFLSAFLG</sequence>